<dbReference type="EMBL" id="PEIB01000036">
    <property type="protein sequence ID" value="RXJ71516.1"/>
    <property type="molecule type" value="Genomic_DNA"/>
</dbReference>
<dbReference type="CDD" id="cd05325">
    <property type="entry name" value="carb_red_sniffer_like_SDR_c"/>
    <property type="match status" value="1"/>
</dbReference>
<evidence type="ECO:0000313" key="2">
    <source>
        <dbReference type="EMBL" id="RXJ71516.1"/>
    </source>
</evidence>
<dbReference type="OrthoDB" id="5786478at2"/>
<dbReference type="PANTHER" id="PTHR45458">
    <property type="entry name" value="SHORT-CHAIN DEHYDROGENASE/REDUCTASE SDR"/>
    <property type="match status" value="1"/>
</dbReference>
<dbReference type="AlphaFoldDB" id="A0A4Q0YLG2"/>
<dbReference type="InterPro" id="IPR036291">
    <property type="entry name" value="NAD(P)-bd_dom_sf"/>
</dbReference>
<dbReference type="InterPro" id="IPR002347">
    <property type="entry name" value="SDR_fam"/>
</dbReference>
<accession>A0A4Q0YLG2</accession>
<evidence type="ECO:0000313" key="3">
    <source>
        <dbReference type="Proteomes" id="UP000290287"/>
    </source>
</evidence>
<reference evidence="2 3" key="1">
    <citation type="submission" date="2017-10" db="EMBL/GenBank/DDBJ databases">
        <title>Nyctiphanis sp. nov., isolated from the stomach of the euphausiid Nyctiphanes simplex (Hansen, 1911) in the Gulf of California.</title>
        <authorList>
            <person name="Gomez-Gil B."/>
            <person name="Aguilar-Mendez M."/>
            <person name="Lopez-Cortes A."/>
            <person name="Gomez-Gutierrez J."/>
            <person name="Roque A."/>
            <person name="Lang E."/>
            <person name="Gonzalez-Castillo A."/>
        </authorList>
    </citation>
    <scope>NUCLEOTIDE SEQUENCE [LARGE SCALE GENOMIC DNA]</scope>
    <source>
        <strain evidence="2 3">CAIM 600</strain>
    </source>
</reference>
<proteinExistence type="inferred from homology"/>
<dbReference type="InterPro" id="IPR052184">
    <property type="entry name" value="SDR_enzymes"/>
</dbReference>
<comment type="caution">
    <text evidence="2">The sequence shown here is derived from an EMBL/GenBank/DDBJ whole genome shotgun (WGS) entry which is preliminary data.</text>
</comment>
<evidence type="ECO:0000256" key="1">
    <source>
        <dbReference type="RuleBase" id="RU000363"/>
    </source>
</evidence>
<dbReference type="Gene3D" id="3.40.50.720">
    <property type="entry name" value="NAD(P)-binding Rossmann-like Domain"/>
    <property type="match status" value="1"/>
</dbReference>
<comment type="similarity">
    <text evidence="1">Belongs to the short-chain dehydrogenases/reductases (SDR) family.</text>
</comment>
<dbReference type="PRINTS" id="PR00080">
    <property type="entry name" value="SDRFAMILY"/>
</dbReference>
<dbReference type="RefSeq" id="WP_129123830.1">
    <property type="nucleotide sequence ID" value="NZ_PEIB01000036.1"/>
</dbReference>
<keyword evidence="3" id="KW-1185">Reference proteome</keyword>
<dbReference type="Pfam" id="PF00106">
    <property type="entry name" value="adh_short"/>
    <property type="match status" value="1"/>
</dbReference>
<name>A0A4Q0YLG2_9GAMM</name>
<gene>
    <name evidence="2" type="ORF">CS022_20705</name>
</gene>
<dbReference type="GO" id="GO:0016616">
    <property type="term" value="F:oxidoreductase activity, acting on the CH-OH group of donors, NAD or NADP as acceptor"/>
    <property type="evidence" value="ECO:0007669"/>
    <property type="project" value="TreeGrafter"/>
</dbReference>
<protein>
    <submittedName>
        <fullName evidence="2">Short chain dehydrogenase</fullName>
    </submittedName>
</protein>
<dbReference type="PRINTS" id="PR00081">
    <property type="entry name" value="GDHRDH"/>
</dbReference>
<dbReference type="SUPFAM" id="SSF51735">
    <property type="entry name" value="NAD(P)-binding Rossmann-fold domains"/>
    <property type="match status" value="1"/>
</dbReference>
<dbReference type="Proteomes" id="UP000290287">
    <property type="component" value="Unassembled WGS sequence"/>
</dbReference>
<sequence>METVLITGASRGIGLELAKKFIDHGYQVIATFRGEPSKSLEALRASNAITLHELEVTDSSSIKKLASALEGQHIDILINNAGVIGAEQQSFEMVETEAWLDTFRVNTIAPLLVSRALLPLMDQATNPRIITISSQMGALNSSSMGMYAYRTSKAAANKFMQVLASELKPKGFTVCPVHPGWVQTDMGGKEADITVQESAKGIISLITTLTLEHTGTFFSWQGEALEW</sequence>
<dbReference type="PANTHER" id="PTHR45458:SF1">
    <property type="entry name" value="SHORT CHAIN DEHYDROGENASE"/>
    <property type="match status" value="1"/>
</dbReference>
<organism evidence="2 3">
    <name type="scientific">Veronia nyctiphanis</name>
    <dbReference type="NCBI Taxonomy" id="1278244"/>
    <lineage>
        <taxon>Bacteria</taxon>
        <taxon>Pseudomonadati</taxon>
        <taxon>Pseudomonadota</taxon>
        <taxon>Gammaproteobacteria</taxon>
        <taxon>Vibrionales</taxon>
        <taxon>Vibrionaceae</taxon>
        <taxon>Veronia</taxon>
    </lineage>
</organism>